<dbReference type="SUPFAM" id="SSF52540">
    <property type="entry name" value="P-loop containing nucleoside triphosphate hydrolases"/>
    <property type="match status" value="1"/>
</dbReference>
<dbReference type="InterPro" id="IPR056329">
    <property type="entry name" value="CON_HrpB"/>
</dbReference>
<dbReference type="KEGG" id="nib:GU926_00255"/>
<keyword evidence="2" id="KW-0378">Hydrolase</keyword>
<evidence type="ECO:0000256" key="5">
    <source>
        <dbReference type="SAM" id="MobiDB-lite"/>
    </source>
</evidence>
<dbReference type="CDD" id="cd18791">
    <property type="entry name" value="SF2_C_RHA"/>
    <property type="match status" value="1"/>
</dbReference>
<feature type="domain" description="Helicase C-terminal" evidence="7">
    <location>
        <begin position="212"/>
        <end position="386"/>
    </location>
</feature>
<dbReference type="EMBL" id="CP047897">
    <property type="protein sequence ID" value="QHL85956.1"/>
    <property type="molecule type" value="Genomic_DNA"/>
</dbReference>
<feature type="region of interest" description="Disordered" evidence="5">
    <location>
        <begin position="826"/>
        <end position="848"/>
    </location>
</feature>
<dbReference type="Pfam" id="PF24473">
    <property type="entry name" value="CON_HrpB"/>
    <property type="match status" value="1"/>
</dbReference>
<dbReference type="AlphaFoldDB" id="A0A6P1NPX2"/>
<dbReference type="NCBIfam" id="TIGR01970">
    <property type="entry name" value="DEAH_box_HrpB"/>
    <property type="match status" value="1"/>
</dbReference>
<feature type="domain" description="Helicase ATP-binding" evidence="6">
    <location>
        <begin position="23"/>
        <end position="187"/>
    </location>
</feature>
<keyword evidence="9" id="KW-1185">Reference proteome</keyword>
<dbReference type="InterPro" id="IPR027417">
    <property type="entry name" value="P-loop_NTPase"/>
</dbReference>
<dbReference type="SMART" id="SM00487">
    <property type="entry name" value="DEXDc"/>
    <property type="match status" value="1"/>
</dbReference>
<dbReference type="RefSeq" id="WP_160687891.1">
    <property type="nucleotide sequence ID" value="NZ_CP047897.1"/>
</dbReference>
<dbReference type="SMART" id="SM00490">
    <property type="entry name" value="HELICc"/>
    <property type="match status" value="1"/>
</dbReference>
<dbReference type="InterPro" id="IPR001650">
    <property type="entry name" value="Helicase_C-like"/>
</dbReference>
<dbReference type="FunFam" id="3.40.50.300:FF:002125">
    <property type="entry name" value="ATP-dependent helicase HrpB"/>
    <property type="match status" value="1"/>
</dbReference>
<evidence type="ECO:0000313" key="8">
    <source>
        <dbReference type="EMBL" id="QHL85956.1"/>
    </source>
</evidence>
<evidence type="ECO:0000256" key="4">
    <source>
        <dbReference type="ARBA" id="ARBA00022840"/>
    </source>
</evidence>
<dbReference type="SMART" id="SM00847">
    <property type="entry name" value="HA2"/>
    <property type="match status" value="1"/>
</dbReference>
<dbReference type="PROSITE" id="PS51192">
    <property type="entry name" value="HELICASE_ATP_BIND_1"/>
    <property type="match status" value="1"/>
</dbReference>
<dbReference type="CDD" id="cd17990">
    <property type="entry name" value="DEXHc_HrpB"/>
    <property type="match status" value="1"/>
</dbReference>
<evidence type="ECO:0000256" key="3">
    <source>
        <dbReference type="ARBA" id="ARBA00022806"/>
    </source>
</evidence>
<evidence type="ECO:0000313" key="9">
    <source>
        <dbReference type="Proteomes" id="UP000464214"/>
    </source>
</evidence>
<dbReference type="PROSITE" id="PS51194">
    <property type="entry name" value="HELICASE_CTER"/>
    <property type="match status" value="1"/>
</dbReference>
<protein>
    <submittedName>
        <fullName evidence="8">ATP-dependent helicase HrpB</fullName>
    </submittedName>
</protein>
<dbReference type="Pfam" id="PF00270">
    <property type="entry name" value="DEAD"/>
    <property type="match status" value="1"/>
</dbReference>
<dbReference type="GO" id="GO:0003676">
    <property type="term" value="F:nucleic acid binding"/>
    <property type="evidence" value="ECO:0007669"/>
    <property type="project" value="InterPro"/>
</dbReference>
<dbReference type="InterPro" id="IPR007502">
    <property type="entry name" value="Helicase-assoc_dom"/>
</dbReference>
<dbReference type="PIRSF" id="PIRSF005496">
    <property type="entry name" value="ATP_hel_hrpB"/>
    <property type="match status" value="1"/>
</dbReference>
<proteinExistence type="predicted"/>
<sequence>MSALPLLSSLPDLPVKEALPGLLEALGTHPRAVLEAPPGAGKTTLVPLALLGADWRGDGKILMLEPRRLAARAAAQRMSDILGEAVGQTVGYWVRLEHVVSEKTRVEVVTEGILTRLIQSDPGLEGISAIIFDEFHERSLAADTGLALALDAQAVLRPDLRILVMSATLDAASVGAWLEAPVVKSEGRMFPVETLYLSPAEAAAAGNRPTERLTQLVPKSIRKALSQEPEGDVLVFLPGMGEMRRVAQALEGTLPNTTQLHLLHGDLTLSQQLAAIKPAPAGFRKVVLATSIAETSLTIEGVKIVIDGGFASVPRFVPRNGLTTLATTQVSQAAADQRRGRAGRLGPGKCFRLWTQADQLQLPERQAPEICEADLSSLALELSIWGVKDAQQLKWLDTPPAPALTLAQDLLRRLEAVTEQGNPTAHGKALAALGLSPRLGHLVLKGHALGAGATACALAALLSDRDILKPIAGSFSDALPDLALRLEIMDHQHPPLAGFTVDENALRRIKEQAQHLRQRLKEPSRKLQPEKAGILAALAYPDRLAQRESSGRVRLVTGQKATLPTELFSEAEFYGVAHIEIGTKSRVLLAAPVDKAEILAHFKDQVQQAEEVKWDTATEKVVARRITRLGALVLEEQLFSKPNPELVAQALLQALQEKGVERLPWSPEALRLQDRLHFLHTLAPETWPSWSNIELQETMEEWLGPHLLGLKSLEQVAKLNFEEILLTDFSWEQRQELERLAPSHLDVPSGSRIALDYSNPDAPVLAVRLQEVFGMLDTPRIGGGKVPLLLHLLSPAMRPVQVTRDLRSFWTTGYFDVRKDLRGRYPKHHWPEDPLTAPPTRRTKNRPQ</sequence>
<keyword evidence="3 8" id="KW-0347">Helicase</keyword>
<keyword evidence="1" id="KW-0547">Nucleotide-binding</keyword>
<dbReference type="Gene3D" id="3.40.50.300">
    <property type="entry name" value="P-loop containing nucleotide triphosphate hydrolases"/>
    <property type="match status" value="2"/>
</dbReference>
<dbReference type="Pfam" id="PF00271">
    <property type="entry name" value="Helicase_C"/>
    <property type="match status" value="1"/>
</dbReference>
<evidence type="ECO:0000259" key="6">
    <source>
        <dbReference type="PROSITE" id="PS51192"/>
    </source>
</evidence>
<dbReference type="InterPro" id="IPR014001">
    <property type="entry name" value="Helicase_ATP-bd"/>
</dbReference>
<dbReference type="PANTHER" id="PTHR43519:SF1">
    <property type="entry name" value="ATP-DEPENDENT RNA HELICASE HRPB"/>
    <property type="match status" value="1"/>
</dbReference>
<keyword evidence="4" id="KW-0067">ATP-binding</keyword>
<dbReference type="InterPro" id="IPR013689">
    <property type="entry name" value="RNA_helicase_ATP-dep_HrpB_C"/>
</dbReference>
<dbReference type="Gene3D" id="1.20.120.1080">
    <property type="match status" value="1"/>
</dbReference>
<accession>A0A6P1NPX2</accession>
<dbReference type="InterPro" id="IPR011545">
    <property type="entry name" value="DEAD/DEAH_box_helicase_dom"/>
</dbReference>
<organism evidence="8 9">
    <name type="scientific">Nibribacter ruber</name>
    <dbReference type="NCBI Taxonomy" id="2698458"/>
    <lineage>
        <taxon>Bacteria</taxon>
        <taxon>Pseudomonadati</taxon>
        <taxon>Bacteroidota</taxon>
        <taxon>Cytophagia</taxon>
        <taxon>Cytophagales</taxon>
        <taxon>Hymenobacteraceae</taxon>
        <taxon>Nibribacter</taxon>
    </lineage>
</organism>
<dbReference type="Pfam" id="PF08482">
    <property type="entry name" value="HrpB_C"/>
    <property type="match status" value="1"/>
</dbReference>
<dbReference type="PANTHER" id="PTHR43519">
    <property type="entry name" value="ATP-DEPENDENT RNA HELICASE HRPB"/>
    <property type="match status" value="1"/>
</dbReference>
<dbReference type="GO" id="GO:0005524">
    <property type="term" value="F:ATP binding"/>
    <property type="evidence" value="ECO:0007669"/>
    <property type="project" value="UniProtKB-KW"/>
</dbReference>
<reference evidence="8 9" key="1">
    <citation type="submission" date="2020-01" db="EMBL/GenBank/DDBJ databases">
        <authorList>
            <person name="Kim M."/>
        </authorList>
    </citation>
    <scope>NUCLEOTIDE SEQUENCE [LARGE SCALE GENOMIC DNA]</scope>
    <source>
        <strain evidence="8 9">BT10</strain>
    </source>
</reference>
<dbReference type="InterPro" id="IPR049614">
    <property type="entry name" value="HrpB_DEXH"/>
</dbReference>
<gene>
    <name evidence="8" type="primary">hrpB</name>
    <name evidence="8" type="ORF">GU926_00255</name>
</gene>
<name>A0A6P1NPX2_9BACT</name>
<evidence type="ECO:0000256" key="2">
    <source>
        <dbReference type="ARBA" id="ARBA00022801"/>
    </source>
</evidence>
<evidence type="ECO:0000259" key="7">
    <source>
        <dbReference type="PROSITE" id="PS51194"/>
    </source>
</evidence>
<evidence type="ECO:0000256" key="1">
    <source>
        <dbReference type="ARBA" id="ARBA00022741"/>
    </source>
</evidence>
<dbReference type="Proteomes" id="UP000464214">
    <property type="component" value="Chromosome"/>
</dbReference>
<dbReference type="GO" id="GO:0004386">
    <property type="term" value="F:helicase activity"/>
    <property type="evidence" value="ECO:0007669"/>
    <property type="project" value="UniProtKB-KW"/>
</dbReference>
<dbReference type="InterPro" id="IPR010225">
    <property type="entry name" value="HrpB"/>
</dbReference>
<dbReference type="GO" id="GO:0016787">
    <property type="term" value="F:hydrolase activity"/>
    <property type="evidence" value="ECO:0007669"/>
    <property type="project" value="UniProtKB-KW"/>
</dbReference>